<evidence type="ECO:0000313" key="3">
    <source>
        <dbReference type="Proteomes" id="UP000735302"/>
    </source>
</evidence>
<gene>
    <name evidence="2" type="ORF">PoB_004269200</name>
</gene>
<proteinExistence type="predicted"/>
<dbReference type="AlphaFoldDB" id="A0AAV4BAL7"/>
<dbReference type="EMBL" id="BLXT01004654">
    <property type="protein sequence ID" value="GFO16187.1"/>
    <property type="molecule type" value="Genomic_DNA"/>
</dbReference>
<protein>
    <submittedName>
        <fullName evidence="2">Uncharacterized protein</fullName>
    </submittedName>
</protein>
<keyword evidence="3" id="KW-1185">Reference proteome</keyword>
<evidence type="ECO:0000256" key="1">
    <source>
        <dbReference type="SAM" id="MobiDB-lite"/>
    </source>
</evidence>
<name>A0AAV4BAL7_9GAST</name>
<comment type="caution">
    <text evidence="2">The sequence shown here is derived from an EMBL/GenBank/DDBJ whole genome shotgun (WGS) entry which is preliminary data.</text>
</comment>
<feature type="region of interest" description="Disordered" evidence="1">
    <location>
        <begin position="1"/>
        <end position="28"/>
    </location>
</feature>
<reference evidence="2 3" key="1">
    <citation type="journal article" date="2021" name="Elife">
        <title>Chloroplast acquisition without the gene transfer in kleptoplastic sea slugs, Plakobranchus ocellatus.</title>
        <authorList>
            <person name="Maeda T."/>
            <person name="Takahashi S."/>
            <person name="Yoshida T."/>
            <person name="Shimamura S."/>
            <person name="Takaki Y."/>
            <person name="Nagai Y."/>
            <person name="Toyoda A."/>
            <person name="Suzuki Y."/>
            <person name="Arimoto A."/>
            <person name="Ishii H."/>
            <person name="Satoh N."/>
            <person name="Nishiyama T."/>
            <person name="Hasebe M."/>
            <person name="Maruyama T."/>
            <person name="Minagawa J."/>
            <person name="Obokata J."/>
            <person name="Shigenobu S."/>
        </authorList>
    </citation>
    <scope>NUCLEOTIDE SEQUENCE [LARGE SCALE GENOMIC DNA]</scope>
</reference>
<organism evidence="2 3">
    <name type="scientific">Plakobranchus ocellatus</name>
    <dbReference type="NCBI Taxonomy" id="259542"/>
    <lineage>
        <taxon>Eukaryota</taxon>
        <taxon>Metazoa</taxon>
        <taxon>Spiralia</taxon>
        <taxon>Lophotrochozoa</taxon>
        <taxon>Mollusca</taxon>
        <taxon>Gastropoda</taxon>
        <taxon>Heterobranchia</taxon>
        <taxon>Euthyneura</taxon>
        <taxon>Panpulmonata</taxon>
        <taxon>Sacoglossa</taxon>
        <taxon>Placobranchoidea</taxon>
        <taxon>Plakobranchidae</taxon>
        <taxon>Plakobranchus</taxon>
    </lineage>
</organism>
<evidence type="ECO:0000313" key="2">
    <source>
        <dbReference type="EMBL" id="GFO16187.1"/>
    </source>
</evidence>
<sequence length="118" mass="13079">MRDSNLEVTSVAQGPDFHSSEAISHPRSAVPWDSPKILKKVARRDRSSLRRHALYLPELLDYTSHFTHTNFGLRFEPAGGMRTVPNDGRMIPVRFLQILGVALQTVGLATVTLGQSIA</sequence>
<feature type="compositionally biased region" description="Polar residues" evidence="1">
    <location>
        <begin position="1"/>
        <end position="12"/>
    </location>
</feature>
<accession>A0AAV4BAL7</accession>
<dbReference type="Proteomes" id="UP000735302">
    <property type="component" value="Unassembled WGS sequence"/>
</dbReference>